<name>A0A1J5IIR1_9BACT</name>
<evidence type="ECO:0000256" key="3">
    <source>
        <dbReference type="ARBA" id="ARBA00022555"/>
    </source>
</evidence>
<dbReference type="GO" id="GO:0005829">
    <property type="term" value="C:cytosol"/>
    <property type="evidence" value="ECO:0007669"/>
    <property type="project" value="TreeGrafter"/>
</dbReference>
<keyword evidence="8" id="KW-0648">Protein biosynthesis</keyword>
<keyword evidence="6" id="KW-0067">ATP-binding</keyword>
<dbReference type="InterPro" id="IPR012947">
    <property type="entry name" value="tRNA_SAD"/>
</dbReference>
<evidence type="ECO:0000259" key="10">
    <source>
        <dbReference type="PROSITE" id="PS50860"/>
    </source>
</evidence>
<dbReference type="InterPro" id="IPR002318">
    <property type="entry name" value="Ala-tRNA-lgiase_IIc"/>
</dbReference>
<organism evidence="11 12">
    <name type="scientific">Candidatus Wirthbacteria bacterium CG2_30_54_11</name>
    <dbReference type="NCBI Taxonomy" id="1817892"/>
    <lineage>
        <taxon>Bacteria</taxon>
        <taxon>Candidatus Wirthbacteria</taxon>
    </lineage>
</organism>
<dbReference type="SUPFAM" id="SSF101353">
    <property type="entry name" value="Putative anticodon-binding domain of alanyl-tRNA synthetase (AlaRS)"/>
    <property type="match status" value="1"/>
</dbReference>
<dbReference type="SUPFAM" id="SSF55681">
    <property type="entry name" value="Class II aaRS and biotin synthetases"/>
    <property type="match status" value="1"/>
</dbReference>
<dbReference type="PRINTS" id="PR00980">
    <property type="entry name" value="TRNASYNTHALA"/>
</dbReference>
<dbReference type="PROSITE" id="PS50860">
    <property type="entry name" value="AA_TRNA_LIGASE_II_ALA"/>
    <property type="match status" value="1"/>
</dbReference>
<evidence type="ECO:0000256" key="7">
    <source>
        <dbReference type="ARBA" id="ARBA00022884"/>
    </source>
</evidence>
<dbReference type="STRING" id="1817892.AUK40_04785"/>
<dbReference type="CDD" id="cd00673">
    <property type="entry name" value="AlaRS_core"/>
    <property type="match status" value="1"/>
</dbReference>
<dbReference type="SMART" id="SM00863">
    <property type="entry name" value="tRNA_SAD"/>
    <property type="match status" value="1"/>
</dbReference>
<comment type="caution">
    <text evidence="11">The sequence shown here is derived from an EMBL/GenBank/DDBJ whole genome shotgun (WGS) entry which is preliminary data.</text>
</comment>
<accession>A0A1J5IIR1</accession>
<evidence type="ECO:0000256" key="5">
    <source>
        <dbReference type="ARBA" id="ARBA00022741"/>
    </source>
</evidence>
<keyword evidence="4" id="KW-0436">Ligase</keyword>
<dbReference type="InterPro" id="IPR045864">
    <property type="entry name" value="aa-tRNA-synth_II/BPL/LPL"/>
</dbReference>
<dbReference type="Gene3D" id="3.30.980.10">
    <property type="entry name" value="Threonyl-trna Synthetase, Chain A, domain 2"/>
    <property type="match status" value="1"/>
</dbReference>
<dbReference type="PANTHER" id="PTHR11777">
    <property type="entry name" value="ALANYL-TRNA SYNTHETASE"/>
    <property type="match status" value="1"/>
</dbReference>
<dbReference type="FunFam" id="3.30.980.10:FF:000004">
    <property type="entry name" value="Alanine--tRNA ligase, cytoplasmic"/>
    <property type="match status" value="1"/>
</dbReference>
<dbReference type="AlphaFoldDB" id="A0A1J5IIR1"/>
<evidence type="ECO:0000256" key="1">
    <source>
        <dbReference type="ARBA" id="ARBA00008226"/>
    </source>
</evidence>
<dbReference type="GO" id="GO:0006419">
    <property type="term" value="P:alanyl-tRNA aminoacylation"/>
    <property type="evidence" value="ECO:0007669"/>
    <property type="project" value="InterPro"/>
</dbReference>
<dbReference type="Gene3D" id="3.30.54.20">
    <property type="match status" value="1"/>
</dbReference>
<dbReference type="PANTHER" id="PTHR11777:SF9">
    <property type="entry name" value="ALANINE--TRNA LIGASE, CYTOPLASMIC"/>
    <property type="match status" value="1"/>
</dbReference>
<dbReference type="GO" id="GO:0004813">
    <property type="term" value="F:alanine-tRNA ligase activity"/>
    <property type="evidence" value="ECO:0007669"/>
    <property type="project" value="UniProtKB-EC"/>
</dbReference>
<evidence type="ECO:0000256" key="8">
    <source>
        <dbReference type="ARBA" id="ARBA00022917"/>
    </source>
</evidence>
<dbReference type="Pfam" id="PF01411">
    <property type="entry name" value="tRNA-synt_2c"/>
    <property type="match status" value="1"/>
</dbReference>
<protein>
    <recommendedName>
        <fullName evidence="2">alanine--tRNA ligase</fullName>
        <ecNumber evidence="2">6.1.1.7</ecNumber>
    </recommendedName>
</protein>
<keyword evidence="3" id="KW-0820">tRNA-binding</keyword>
<dbReference type="GO" id="GO:0000049">
    <property type="term" value="F:tRNA binding"/>
    <property type="evidence" value="ECO:0007669"/>
    <property type="project" value="UniProtKB-KW"/>
</dbReference>
<dbReference type="InterPro" id="IPR050058">
    <property type="entry name" value="Ala-tRNA_ligase"/>
</dbReference>
<keyword evidence="7" id="KW-0694">RNA-binding</keyword>
<dbReference type="GO" id="GO:0005524">
    <property type="term" value="F:ATP binding"/>
    <property type="evidence" value="ECO:0007669"/>
    <property type="project" value="UniProtKB-KW"/>
</dbReference>
<feature type="domain" description="Alanyl-transfer RNA synthetases family profile" evidence="10">
    <location>
        <begin position="1"/>
        <end position="626"/>
    </location>
</feature>
<evidence type="ECO:0000256" key="2">
    <source>
        <dbReference type="ARBA" id="ARBA00013168"/>
    </source>
</evidence>
<evidence type="ECO:0000256" key="4">
    <source>
        <dbReference type="ARBA" id="ARBA00022598"/>
    </source>
</evidence>
<dbReference type="Proteomes" id="UP000183245">
    <property type="component" value="Unassembled WGS sequence"/>
</dbReference>
<evidence type="ECO:0000313" key="12">
    <source>
        <dbReference type="Proteomes" id="UP000183245"/>
    </source>
</evidence>
<reference evidence="11" key="1">
    <citation type="journal article" date="2016" name="Environ. Microbiol.">
        <title>Genomic resolution of a cold subsurface aquifer community provides metabolic insights for novel microbes adapted to high CO concentrations.</title>
        <authorList>
            <person name="Probst A.J."/>
            <person name="Castelle C.J."/>
            <person name="Singh A."/>
            <person name="Brown C.T."/>
            <person name="Anantharaman K."/>
            <person name="Sharon I."/>
            <person name="Hug L.A."/>
            <person name="Burstein D."/>
            <person name="Emerson J.B."/>
            <person name="Thomas B.C."/>
            <person name="Banfield J.F."/>
        </authorList>
    </citation>
    <scope>NUCLEOTIDE SEQUENCE [LARGE SCALE GENOMIC DNA]</scope>
    <source>
        <strain evidence="11">CG2_30_54_11</strain>
    </source>
</reference>
<dbReference type="InterPro" id="IPR018163">
    <property type="entry name" value="Thr/Ala-tRNA-synth_IIc_edit"/>
</dbReference>
<sequence>MNPNEIRKQFIDFFKARGHSEIANVPLIPENDPTLLFVNSGMFPLVPYLLGQTHPQGKRVCNFQKSIRVQDIEEVGDDRHTTFFEMMGNWSLGDYFKAEQLPWFMELYSEVFGMDINRLFVSVFEGDESCPRDDESIEIWKGVFAKYGIKARVATKLSDMAQNFDEKGNWIDPTDSVRIFPMSKKDNWWQRGSTPGEVGGPDSEMFFDFGPGTERFADPTYAQWNDTGRFLEIGNSVFLQYQLDENLKWQQLKQKNVDFGGGFERVSAAINGTPDIFMTPLFTPIIATIEAVSGTKYDSNKPSFQVIIDHLRAATFIMADGALPSNKDQGYILRRMIRRAIRHGRLLNIGENFTARIADTIITEYSTAYPHLLPNADKIKAELTIEEEKFRKTLDRGIKELGKAIESKEPIDGAKAFYFFETYGFPLEQTIEELKTAGREIDKDEFEKQFKDAQSVHQEQSRLGSEQRFKGGLGGHTDQHVRYHTATHLLLASLKKVLGGHVHQKGSNITTERLRFDFSHTDKMTDEQKKQVETLVNDAIKADLTVKMEEMTVEEGKARGAEGMFEDRYADRVKVYTIYDPKTSVVFSCEICGGPHVEHTAQVGTFKITKEESSSAGVRRIKAVIE</sequence>
<dbReference type="Pfam" id="PF07973">
    <property type="entry name" value="tRNA_SAD"/>
    <property type="match status" value="1"/>
</dbReference>
<dbReference type="InterPro" id="IPR018164">
    <property type="entry name" value="Ala-tRNA-synth_IIc_N"/>
</dbReference>
<dbReference type="EMBL" id="MNZT01000082">
    <property type="protein sequence ID" value="OIP96587.1"/>
    <property type="molecule type" value="Genomic_DNA"/>
</dbReference>
<evidence type="ECO:0000313" key="11">
    <source>
        <dbReference type="EMBL" id="OIP96587.1"/>
    </source>
</evidence>
<dbReference type="EC" id="6.1.1.7" evidence="2"/>
<dbReference type="SUPFAM" id="SSF55186">
    <property type="entry name" value="ThrRS/AlaRS common domain"/>
    <property type="match status" value="1"/>
</dbReference>
<evidence type="ECO:0000256" key="6">
    <source>
        <dbReference type="ARBA" id="ARBA00022840"/>
    </source>
</evidence>
<dbReference type="Gene3D" id="3.30.930.10">
    <property type="entry name" value="Bira Bifunctional Protein, Domain 2"/>
    <property type="match status" value="1"/>
</dbReference>
<gene>
    <name evidence="11" type="ORF">AUK40_04785</name>
</gene>
<dbReference type="GO" id="GO:0002161">
    <property type="term" value="F:aminoacyl-tRNA deacylase activity"/>
    <property type="evidence" value="ECO:0007669"/>
    <property type="project" value="TreeGrafter"/>
</dbReference>
<evidence type="ECO:0000256" key="9">
    <source>
        <dbReference type="ARBA" id="ARBA00023146"/>
    </source>
</evidence>
<dbReference type="InterPro" id="IPR018162">
    <property type="entry name" value="Ala-tRNA-ligase_IIc_anticod-bd"/>
</dbReference>
<keyword evidence="5" id="KW-0547">Nucleotide-binding</keyword>
<proteinExistence type="inferred from homology"/>
<dbReference type="InterPro" id="IPR018165">
    <property type="entry name" value="Ala-tRNA-synth_IIc_core"/>
</dbReference>
<comment type="similarity">
    <text evidence="1">Belongs to the class-II aminoacyl-tRNA synthetase family.</text>
</comment>
<keyword evidence="9" id="KW-0030">Aminoacyl-tRNA synthetase</keyword>